<reference evidence="3" key="1">
    <citation type="journal article" date="2020" name="Stud. Mycol.">
        <title>101 Dothideomycetes genomes: a test case for predicting lifestyles and emergence of pathogens.</title>
        <authorList>
            <person name="Haridas S."/>
            <person name="Albert R."/>
            <person name="Binder M."/>
            <person name="Bloem J."/>
            <person name="Labutti K."/>
            <person name="Salamov A."/>
            <person name="Andreopoulos B."/>
            <person name="Baker S."/>
            <person name="Barry K."/>
            <person name="Bills G."/>
            <person name="Bluhm B."/>
            <person name="Cannon C."/>
            <person name="Castanera R."/>
            <person name="Culley D."/>
            <person name="Daum C."/>
            <person name="Ezra D."/>
            <person name="Gonzalez J."/>
            <person name="Henrissat B."/>
            <person name="Kuo A."/>
            <person name="Liang C."/>
            <person name="Lipzen A."/>
            <person name="Lutzoni F."/>
            <person name="Magnuson J."/>
            <person name="Mondo S."/>
            <person name="Nolan M."/>
            <person name="Ohm R."/>
            <person name="Pangilinan J."/>
            <person name="Park H.-J."/>
            <person name="Ramirez L."/>
            <person name="Alfaro M."/>
            <person name="Sun H."/>
            <person name="Tritt A."/>
            <person name="Yoshinaga Y."/>
            <person name="Zwiers L.-H."/>
            <person name="Turgeon B."/>
            <person name="Goodwin S."/>
            <person name="Spatafora J."/>
            <person name="Crous P."/>
            <person name="Grigoriev I."/>
        </authorList>
    </citation>
    <scope>NUCLEOTIDE SEQUENCE</scope>
    <source>
        <strain evidence="3">CBS 133067</strain>
    </source>
</reference>
<accession>A0A9P4ILG7</accession>
<feature type="coiled-coil region" evidence="1">
    <location>
        <begin position="123"/>
        <end position="212"/>
    </location>
</feature>
<proteinExistence type="predicted"/>
<dbReference type="OrthoDB" id="10251744at2759"/>
<feature type="compositionally biased region" description="Low complexity" evidence="2">
    <location>
        <begin position="284"/>
        <end position="303"/>
    </location>
</feature>
<evidence type="ECO:0000313" key="4">
    <source>
        <dbReference type="Proteomes" id="UP000799772"/>
    </source>
</evidence>
<keyword evidence="1" id="KW-0175">Coiled coil</keyword>
<evidence type="ECO:0008006" key="5">
    <source>
        <dbReference type="Google" id="ProtNLM"/>
    </source>
</evidence>
<gene>
    <name evidence="3" type="ORF">NA57DRAFT_69926</name>
</gene>
<evidence type="ECO:0000313" key="3">
    <source>
        <dbReference type="EMBL" id="KAF2103716.1"/>
    </source>
</evidence>
<feature type="region of interest" description="Disordered" evidence="2">
    <location>
        <begin position="469"/>
        <end position="571"/>
    </location>
</feature>
<feature type="region of interest" description="Disordered" evidence="2">
    <location>
        <begin position="353"/>
        <end position="379"/>
    </location>
</feature>
<name>A0A9P4ILG7_9PEZI</name>
<evidence type="ECO:0000256" key="1">
    <source>
        <dbReference type="SAM" id="Coils"/>
    </source>
</evidence>
<protein>
    <recommendedName>
        <fullName evidence="5">Centrosomin N-terminal motif 1 domain-containing protein</fullName>
    </recommendedName>
</protein>
<feature type="compositionally biased region" description="Polar residues" evidence="2">
    <location>
        <begin position="1"/>
        <end position="12"/>
    </location>
</feature>
<feature type="region of interest" description="Disordered" evidence="2">
    <location>
        <begin position="1"/>
        <end position="123"/>
    </location>
</feature>
<feature type="compositionally biased region" description="Low complexity" evidence="2">
    <location>
        <begin position="29"/>
        <end position="41"/>
    </location>
</feature>
<sequence length="602" mass="66819">MEQSASRSSNYLPTRPASRMTGTPNRRPSSSSGSSFSEPKSQYLQQALLERRGQATPQPRPTPPRRPSTRTGLSFQDEWTAAGDAPIKRSQSTDPQRHHKRRASVGGTNSRDTIPAPRPGLNLKETNELIDRLQKDNFDLKLRVTLQDDRLKKLVRDLEETKERVEAAEILEEKYSILEDKAAKLEQQVTELEKENAELMGWNEEAVKELEQRDMAVKEAVTIIHELEQKLEAKQISIPPRPRVQTIERHHDSDYFSAEPDSPYTPAVSAKLRPGSSSGSSILPADSDYYSATSYSSPASTAPKAIRRPKPMPIAMPDVPRPRSTVAAPLSRQEQAIADHIPTRISSAKALVKDSLARAQQTSSSIHSSPDHTPRPGLRRARRTQALEIASLRLQNQQQVQGGPSTPHISTASNLTPRQAPPSSLLQLRQSATAIPDIPRSSSEPPQDSRPAGELYHLWRTGRLNMDVTTDAHSPQDLRLRVPGEAPPNATPSLLEYPDDDDDQASQVTPVTARPTLNREHRRDRNSTGRIPDEVIREDGLSDEESAIPATITSGKDRRTRHSESEYSFASSVTANGTRRYPPWPPSGGIELRNFMFGSGNY</sequence>
<feature type="region of interest" description="Disordered" evidence="2">
    <location>
        <begin position="395"/>
        <end position="425"/>
    </location>
</feature>
<evidence type="ECO:0000256" key="2">
    <source>
        <dbReference type="SAM" id="MobiDB-lite"/>
    </source>
</evidence>
<feature type="compositionally biased region" description="Basic and acidic residues" evidence="2">
    <location>
        <begin position="517"/>
        <end position="540"/>
    </location>
</feature>
<feature type="region of interest" description="Disordered" evidence="2">
    <location>
        <begin position="254"/>
        <end position="328"/>
    </location>
</feature>
<organism evidence="3 4">
    <name type="scientific">Rhizodiscina lignyota</name>
    <dbReference type="NCBI Taxonomy" id="1504668"/>
    <lineage>
        <taxon>Eukaryota</taxon>
        <taxon>Fungi</taxon>
        <taxon>Dikarya</taxon>
        <taxon>Ascomycota</taxon>
        <taxon>Pezizomycotina</taxon>
        <taxon>Dothideomycetes</taxon>
        <taxon>Pleosporomycetidae</taxon>
        <taxon>Aulographales</taxon>
        <taxon>Rhizodiscinaceae</taxon>
        <taxon>Rhizodiscina</taxon>
    </lineage>
</organism>
<comment type="caution">
    <text evidence="3">The sequence shown here is derived from an EMBL/GenBank/DDBJ whole genome shotgun (WGS) entry which is preliminary data.</text>
</comment>
<feature type="compositionally biased region" description="Polar residues" evidence="2">
    <location>
        <begin position="358"/>
        <end position="368"/>
    </location>
</feature>
<dbReference type="Proteomes" id="UP000799772">
    <property type="component" value="Unassembled WGS sequence"/>
</dbReference>
<dbReference type="AlphaFoldDB" id="A0A9P4ILG7"/>
<keyword evidence="4" id="KW-1185">Reference proteome</keyword>
<dbReference type="EMBL" id="ML978121">
    <property type="protein sequence ID" value="KAF2103716.1"/>
    <property type="molecule type" value="Genomic_DNA"/>
</dbReference>